<dbReference type="InterPro" id="IPR011008">
    <property type="entry name" value="Dimeric_a/b-barrel"/>
</dbReference>
<evidence type="ECO:0000313" key="2">
    <source>
        <dbReference type="EMBL" id="ACX96214.1"/>
    </source>
</evidence>
<gene>
    <name evidence="2" type="ordered locus">Hneap_1380</name>
</gene>
<dbReference type="PROSITE" id="PS51725">
    <property type="entry name" value="ABM"/>
    <property type="match status" value="1"/>
</dbReference>
<dbReference type="InterPro" id="IPR050404">
    <property type="entry name" value="Heme-degrading_MO"/>
</dbReference>
<protein>
    <submittedName>
        <fullName evidence="2">Antibiotic biosynthesis monooxygenase</fullName>
    </submittedName>
</protein>
<feature type="domain" description="ABM" evidence="1">
    <location>
        <begin position="2"/>
        <end position="92"/>
    </location>
</feature>
<keyword evidence="3" id="KW-1185">Reference proteome</keyword>
<sequence>MYVVANRVPVAAEWHDAFEERFRARAGQVDLQPGFVRMEILRPDSEDGVYIVLTHWQDKAAFENWVGSDDFKIAHQNPLPKEAFTGPGKLERHTAIIVSEKS</sequence>
<accession>D0L0J1</accession>
<dbReference type="OrthoDB" id="9798115at2"/>
<dbReference type="Proteomes" id="UP000009102">
    <property type="component" value="Chromosome"/>
</dbReference>
<proteinExistence type="predicted"/>
<dbReference type="GO" id="GO:0004497">
    <property type="term" value="F:monooxygenase activity"/>
    <property type="evidence" value="ECO:0007669"/>
    <property type="project" value="UniProtKB-KW"/>
</dbReference>
<keyword evidence="2" id="KW-0560">Oxidoreductase</keyword>
<name>D0L0J1_HALNC</name>
<dbReference type="EMBL" id="CP001801">
    <property type="protein sequence ID" value="ACX96214.1"/>
    <property type="molecule type" value="Genomic_DNA"/>
</dbReference>
<dbReference type="Gene3D" id="3.30.70.100">
    <property type="match status" value="1"/>
</dbReference>
<dbReference type="eggNOG" id="COG2329">
    <property type="taxonomic scope" value="Bacteria"/>
</dbReference>
<dbReference type="KEGG" id="hna:Hneap_1380"/>
<keyword evidence="2" id="KW-0503">Monooxygenase</keyword>
<dbReference type="PANTHER" id="PTHR34474:SF2">
    <property type="entry name" value="SIGNAL TRANSDUCTION PROTEIN TRAP"/>
    <property type="match status" value="1"/>
</dbReference>
<organism evidence="2 3">
    <name type="scientific">Halothiobacillus neapolitanus (strain ATCC 23641 / DSM 15147 / CIP 104769 / NCIMB 8539 / c2)</name>
    <name type="common">Thiobacillus neapolitanus</name>
    <dbReference type="NCBI Taxonomy" id="555778"/>
    <lineage>
        <taxon>Bacteria</taxon>
        <taxon>Pseudomonadati</taxon>
        <taxon>Pseudomonadota</taxon>
        <taxon>Gammaproteobacteria</taxon>
        <taxon>Chromatiales</taxon>
        <taxon>Halothiobacillaceae</taxon>
        <taxon>Halothiobacillus</taxon>
    </lineage>
</organism>
<dbReference type="AlphaFoldDB" id="D0L0J1"/>
<dbReference type="PANTHER" id="PTHR34474">
    <property type="entry name" value="SIGNAL TRANSDUCTION PROTEIN TRAP"/>
    <property type="match status" value="1"/>
</dbReference>
<reference evidence="2 3" key="1">
    <citation type="submission" date="2009-10" db="EMBL/GenBank/DDBJ databases">
        <title>Complete sequence of Halothiobacillus neapolitanus c2.</title>
        <authorList>
            <consortium name="US DOE Joint Genome Institute"/>
            <person name="Lucas S."/>
            <person name="Copeland A."/>
            <person name="Lapidus A."/>
            <person name="Glavina del Rio T."/>
            <person name="Tice H."/>
            <person name="Bruce D."/>
            <person name="Goodwin L."/>
            <person name="Pitluck S."/>
            <person name="Davenport K."/>
            <person name="Brettin T."/>
            <person name="Detter J.C."/>
            <person name="Han C."/>
            <person name="Tapia R."/>
            <person name="Larimer F."/>
            <person name="Land M."/>
            <person name="Hauser L."/>
            <person name="Kyrpides N."/>
            <person name="Mikhailova N."/>
            <person name="Kerfeld C."/>
            <person name="Cannon G."/>
            <person name="Heinhort S."/>
        </authorList>
    </citation>
    <scope>NUCLEOTIDE SEQUENCE [LARGE SCALE GENOMIC DNA]</scope>
    <source>
        <strain evidence="3">ATCC 23641 / c2</strain>
    </source>
</reference>
<evidence type="ECO:0000259" key="1">
    <source>
        <dbReference type="PROSITE" id="PS51725"/>
    </source>
</evidence>
<dbReference type="SUPFAM" id="SSF54909">
    <property type="entry name" value="Dimeric alpha+beta barrel"/>
    <property type="match status" value="1"/>
</dbReference>
<dbReference type="HOGENOM" id="CLU_141544_1_1_6"/>
<evidence type="ECO:0000313" key="3">
    <source>
        <dbReference type="Proteomes" id="UP000009102"/>
    </source>
</evidence>
<dbReference type="InterPro" id="IPR007138">
    <property type="entry name" value="ABM_dom"/>
</dbReference>
<dbReference type="RefSeq" id="WP_012824248.1">
    <property type="nucleotide sequence ID" value="NC_013422.1"/>
</dbReference>
<dbReference type="STRING" id="555778.Hneap_1380"/>
<dbReference type="Pfam" id="PF03992">
    <property type="entry name" value="ABM"/>
    <property type="match status" value="1"/>
</dbReference>